<comment type="caution">
    <text evidence="1">The sequence shown here is derived from an EMBL/GenBank/DDBJ whole genome shotgun (WGS) entry which is preliminary data.</text>
</comment>
<reference evidence="1 2" key="1">
    <citation type="journal article" date="2023" name="Proc. Natl. Acad. Sci. U.S.A.">
        <title>A global phylogenomic analysis of the shiitake genus Lentinula.</title>
        <authorList>
            <person name="Sierra-Patev S."/>
            <person name="Min B."/>
            <person name="Naranjo-Ortiz M."/>
            <person name="Looney B."/>
            <person name="Konkel Z."/>
            <person name="Slot J.C."/>
            <person name="Sakamoto Y."/>
            <person name="Steenwyk J.L."/>
            <person name="Rokas A."/>
            <person name="Carro J."/>
            <person name="Camarero S."/>
            <person name="Ferreira P."/>
            <person name="Molpeceres G."/>
            <person name="Ruiz-Duenas F.J."/>
            <person name="Serrano A."/>
            <person name="Henrissat B."/>
            <person name="Drula E."/>
            <person name="Hughes K.W."/>
            <person name="Mata J.L."/>
            <person name="Ishikawa N.K."/>
            <person name="Vargas-Isla R."/>
            <person name="Ushijima S."/>
            <person name="Smith C.A."/>
            <person name="Donoghue J."/>
            <person name="Ahrendt S."/>
            <person name="Andreopoulos W."/>
            <person name="He G."/>
            <person name="LaButti K."/>
            <person name="Lipzen A."/>
            <person name="Ng V."/>
            <person name="Riley R."/>
            <person name="Sandor L."/>
            <person name="Barry K."/>
            <person name="Martinez A.T."/>
            <person name="Xiao Y."/>
            <person name="Gibbons J.G."/>
            <person name="Terashima K."/>
            <person name="Grigoriev I.V."/>
            <person name="Hibbett D."/>
        </authorList>
    </citation>
    <scope>NUCLEOTIDE SEQUENCE [LARGE SCALE GENOMIC DNA]</scope>
    <source>
        <strain evidence="1 2">TFB7810</strain>
    </source>
</reference>
<protein>
    <submittedName>
        <fullName evidence="1">Uncharacterized protein</fullName>
    </submittedName>
</protein>
<dbReference type="EMBL" id="JANVFU010000003">
    <property type="protein sequence ID" value="KAJ3748146.1"/>
    <property type="molecule type" value="Genomic_DNA"/>
</dbReference>
<gene>
    <name evidence="1" type="ORF">DFH05DRAFT_1375420</name>
</gene>
<accession>A0A9W8P716</accession>
<sequence>PDIRKTGLTEARWLLSRKRTRNLFDLASSWKKEVINRIEVDISAEVQNAPVGVIDPDMMDVD</sequence>
<feature type="non-terminal residue" evidence="1">
    <location>
        <position position="1"/>
    </location>
</feature>
<dbReference type="Proteomes" id="UP001142393">
    <property type="component" value="Unassembled WGS sequence"/>
</dbReference>
<dbReference type="AlphaFoldDB" id="A0A9W8P716"/>
<evidence type="ECO:0000313" key="2">
    <source>
        <dbReference type="Proteomes" id="UP001142393"/>
    </source>
</evidence>
<evidence type="ECO:0000313" key="1">
    <source>
        <dbReference type="EMBL" id="KAJ3748146.1"/>
    </source>
</evidence>
<organism evidence="1 2">
    <name type="scientific">Lentinula detonsa</name>
    <dbReference type="NCBI Taxonomy" id="2804962"/>
    <lineage>
        <taxon>Eukaryota</taxon>
        <taxon>Fungi</taxon>
        <taxon>Dikarya</taxon>
        <taxon>Basidiomycota</taxon>
        <taxon>Agaricomycotina</taxon>
        <taxon>Agaricomycetes</taxon>
        <taxon>Agaricomycetidae</taxon>
        <taxon>Agaricales</taxon>
        <taxon>Marasmiineae</taxon>
        <taxon>Omphalotaceae</taxon>
        <taxon>Lentinula</taxon>
    </lineage>
</organism>
<keyword evidence="2" id="KW-1185">Reference proteome</keyword>
<name>A0A9W8P716_9AGAR</name>
<feature type="non-terminal residue" evidence="1">
    <location>
        <position position="62"/>
    </location>
</feature>
<proteinExistence type="predicted"/>